<dbReference type="InterPro" id="IPR025559">
    <property type="entry name" value="Eis_dom"/>
</dbReference>
<keyword evidence="2 4" id="KW-0808">Transferase</keyword>
<dbReference type="PANTHER" id="PTHR37817:SF1">
    <property type="entry name" value="N-ACETYLTRANSFERASE EIS"/>
    <property type="match status" value="1"/>
</dbReference>
<keyword evidence="3 4" id="KW-0012">Acyltransferase</keyword>
<evidence type="ECO:0000256" key="1">
    <source>
        <dbReference type="ARBA" id="ARBA00009213"/>
    </source>
</evidence>
<reference evidence="7" key="1">
    <citation type="submission" date="2023-07" db="EMBL/GenBank/DDBJ databases">
        <title>30 novel species of actinomycetes from the DSMZ collection.</title>
        <authorList>
            <person name="Nouioui I."/>
        </authorList>
    </citation>
    <scope>NUCLEOTIDE SEQUENCE [LARGE SCALE GENOMIC DNA]</scope>
    <source>
        <strain evidence="7">DSM 41982</strain>
    </source>
</reference>
<dbReference type="GO" id="GO:0008080">
    <property type="term" value="F:N-acetyltransferase activity"/>
    <property type="evidence" value="ECO:0007669"/>
    <property type="project" value="UniProtKB-UniRule"/>
</dbReference>
<dbReference type="InterPro" id="IPR051554">
    <property type="entry name" value="Acetyltransferase_Eis"/>
</dbReference>
<proteinExistence type="inferred from homology"/>
<dbReference type="RefSeq" id="WP_093854486.1">
    <property type="nucleotide sequence ID" value="NZ_JAVRER010000024.1"/>
</dbReference>
<accession>A0ABD5E942</accession>
<dbReference type="SUPFAM" id="SSF55729">
    <property type="entry name" value="Acyl-CoA N-acyltransferases (Nat)"/>
    <property type="match status" value="1"/>
</dbReference>
<dbReference type="Pfam" id="PF17668">
    <property type="entry name" value="Acetyltransf_17"/>
    <property type="match status" value="1"/>
</dbReference>
<dbReference type="Gene3D" id="3.30.1050.10">
    <property type="entry name" value="SCP2 sterol-binding domain"/>
    <property type="match status" value="1"/>
</dbReference>
<feature type="domain" description="N-acetyltransferase" evidence="5">
    <location>
        <begin position="3"/>
        <end position="149"/>
    </location>
</feature>
<dbReference type="EMBL" id="JAVRER010000024">
    <property type="protein sequence ID" value="MDT0417178.1"/>
    <property type="molecule type" value="Genomic_DNA"/>
</dbReference>
<organism evidence="6 7">
    <name type="scientific">Streptomyces evansiae</name>
    <dbReference type="NCBI Taxonomy" id="3075535"/>
    <lineage>
        <taxon>Bacteria</taxon>
        <taxon>Bacillati</taxon>
        <taxon>Actinomycetota</taxon>
        <taxon>Actinomycetes</taxon>
        <taxon>Kitasatosporales</taxon>
        <taxon>Streptomycetaceae</taxon>
        <taxon>Streptomyces</taxon>
    </lineage>
</organism>
<name>A0ABD5E942_9ACTN</name>
<evidence type="ECO:0000256" key="4">
    <source>
        <dbReference type="HAMAP-Rule" id="MF_01812"/>
    </source>
</evidence>
<dbReference type="InterPro" id="IPR041380">
    <property type="entry name" value="Acetyltransf_17"/>
</dbReference>
<sequence length="410" mass="44685">MTTEVRKLDKAHYPQWYDNLTLAFGGLHEAEEERALWDELVEFARAFAAWDGDELIGTASGFAFRMTVPGGASVPANGVTMVSVADTHRRQGVLTAMMRRQLDEVRALGEPLSVLTASEAPIYGRFGYEAATRMVRARIDVRRVRVAAPEGTERVRVRRAGLLESLPACEAVYAALVPGRPGLFARQPGWERLGVLDPEADRAGFSALRVVLAERDGEVVGYTRFQVKPVWDAAGTPHGEVRVRALEALDPAAYAALLRHVLALDLVETVELSRTPLDAPWQTLVSDVRRCRPTLREELYVRLVDVGAALAARTYQVPVDVVVEVRDDFCPWNAGRWRLRGGPEGAECVRTEDAADLALSVRELGGAYLGGTSLSEFAAAGRVRELRAGALSPASLGFGSQVAPFLAHGF</sequence>
<dbReference type="HAMAP" id="MF_01812">
    <property type="entry name" value="Eis"/>
    <property type="match status" value="1"/>
</dbReference>
<dbReference type="PROSITE" id="PS51186">
    <property type="entry name" value="GNAT"/>
    <property type="match status" value="1"/>
</dbReference>
<evidence type="ECO:0000256" key="2">
    <source>
        <dbReference type="ARBA" id="ARBA00022679"/>
    </source>
</evidence>
<evidence type="ECO:0000256" key="3">
    <source>
        <dbReference type="ARBA" id="ARBA00023315"/>
    </source>
</evidence>
<dbReference type="CDD" id="cd04301">
    <property type="entry name" value="NAT_SF"/>
    <property type="match status" value="1"/>
</dbReference>
<protein>
    <submittedName>
        <fullName evidence="6">GNAT family N-acetyltransferase</fullName>
    </submittedName>
</protein>
<evidence type="ECO:0000259" key="5">
    <source>
        <dbReference type="PROSITE" id="PS51186"/>
    </source>
</evidence>
<dbReference type="Gene3D" id="3.40.630.30">
    <property type="match status" value="2"/>
</dbReference>
<dbReference type="PANTHER" id="PTHR37817">
    <property type="entry name" value="N-ACETYLTRANSFERASE EIS"/>
    <property type="match status" value="1"/>
</dbReference>
<dbReference type="AlphaFoldDB" id="A0ABD5E942"/>
<dbReference type="InterPro" id="IPR000182">
    <property type="entry name" value="GNAT_dom"/>
</dbReference>
<feature type="binding site" evidence="4">
    <location>
        <begin position="118"/>
        <end position="119"/>
    </location>
    <ligand>
        <name>acetyl-CoA</name>
        <dbReference type="ChEBI" id="CHEBI:57288"/>
    </ligand>
</feature>
<feature type="active site" description="Proton donor" evidence="4">
    <location>
        <position position="123"/>
    </location>
</feature>
<comment type="subunit">
    <text evidence="4">Homohexamer; trimer of dimers.</text>
</comment>
<feature type="binding site" evidence="4">
    <location>
        <begin position="82"/>
        <end position="84"/>
    </location>
    <ligand>
        <name>acetyl-CoA</name>
        <dbReference type="ChEBI" id="CHEBI:57288"/>
    </ligand>
</feature>
<dbReference type="SUPFAM" id="SSF55718">
    <property type="entry name" value="SCP-like"/>
    <property type="match status" value="1"/>
</dbReference>
<dbReference type="Pfam" id="PF13530">
    <property type="entry name" value="SCP2_2"/>
    <property type="match status" value="1"/>
</dbReference>
<comment type="caution">
    <text evidence="6">The sequence shown here is derived from an EMBL/GenBank/DDBJ whole genome shotgun (WGS) entry which is preliminary data.</text>
</comment>
<evidence type="ECO:0000313" key="7">
    <source>
        <dbReference type="Proteomes" id="UP001183607"/>
    </source>
</evidence>
<evidence type="ECO:0000313" key="6">
    <source>
        <dbReference type="EMBL" id="MDT0417178.1"/>
    </source>
</evidence>
<dbReference type="InterPro" id="IPR022902">
    <property type="entry name" value="NAcTrfase_Eis"/>
</dbReference>
<comment type="similarity">
    <text evidence="1 4">Belongs to the acetyltransferase Eis family.</text>
</comment>
<dbReference type="InterPro" id="IPR016181">
    <property type="entry name" value="Acyl_CoA_acyltransferase"/>
</dbReference>
<dbReference type="InterPro" id="IPR036527">
    <property type="entry name" value="SCP2_sterol-bd_dom_sf"/>
</dbReference>
<dbReference type="Pfam" id="PF13527">
    <property type="entry name" value="Acetyltransf_9"/>
    <property type="match status" value="1"/>
</dbReference>
<dbReference type="NCBIfam" id="NF002367">
    <property type="entry name" value="PRK01346.1-4"/>
    <property type="match status" value="1"/>
</dbReference>
<feature type="binding site" evidence="4">
    <location>
        <begin position="90"/>
        <end position="95"/>
    </location>
    <ligand>
        <name>acetyl-CoA</name>
        <dbReference type="ChEBI" id="CHEBI:57288"/>
    </ligand>
</feature>
<dbReference type="Proteomes" id="UP001183607">
    <property type="component" value="Unassembled WGS sequence"/>
</dbReference>
<feature type="active site" description="Proton acceptor; via carboxylate" evidence="4">
    <location>
        <position position="410"/>
    </location>
</feature>
<gene>
    <name evidence="6" type="ORF">RM574_16950</name>
</gene>